<dbReference type="OrthoDB" id="4965457at2"/>
<keyword evidence="1" id="KW-1133">Transmembrane helix</keyword>
<dbReference type="HOGENOM" id="CLU_054046_0_0_11"/>
<dbReference type="Pfam" id="PF23866">
    <property type="entry name" value="DUF7224"/>
    <property type="match status" value="1"/>
</dbReference>
<dbReference type="Proteomes" id="UP000031526">
    <property type="component" value="Chromosome"/>
</dbReference>
<feature type="transmembrane region" description="Helical" evidence="1">
    <location>
        <begin position="196"/>
        <end position="217"/>
    </location>
</feature>
<evidence type="ECO:0000313" key="3">
    <source>
        <dbReference type="EMBL" id="AJE44363.1"/>
    </source>
</evidence>
<protein>
    <recommendedName>
        <fullName evidence="2">DUF7224 domain-containing protein</fullName>
    </recommendedName>
</protein>
<keyword evidence="1" id="KW-0812">Transmembrane</keyword>
<dbReference type="KEGG" id="snq:CP978_33785"/>
<feature type="transmembrane region" description="Helical" evidence="1">
    <location>
        <begin position="39"/>
        <end position="64"/>
    </location>
</feature>
<feature type="transmembrane region" description="Helical" evidence="1">
    <location>
        <begin position="84"/>
        <end position="110"/>
    </location>
</feature>
<dbReference type="EMBL" id="CP009313">
    <property type="protein sequence ID" value="AJE44363.1"/>
    <property type="molecule type" value="Genomic_DNA"/>
</dbReference>
<reference evidence="5" key="1">
    <citation type="submission" date="2014-09" db="EMBL/GenBank/DDBJ databases">
        <title>Sequence of the Streptomyces nodosus genome.</title>
        <authorList>
            <person name="Sweeney P."/>
            <person name="Stephens N."/>
            <person name="Murphy C."/>
            <person name="Caffrey P."/>
        </authorList>
    </citation>
    <scope>NUCLEOTIDE SEQUENCE [LARGE SCALE GENOMIC DNA]</scope>
    <source>
        <strain evidence="5">ATCC 14899</strain>
    </source>
</reference>
<evidence type="ECO:0000313" key="5">
    <source>
        <dbReference type="Proteomes" id="UP000031526"/>
    </source>
</evidence>
<accession>A0A0B5DKT9</accession>
<dbReference type="Proteomes" id="UP000325763">
    <property type="component" value="Chromosome"/>
</dbReference>
<dbReference type="STRING" id="40318.SNOD_33550"/>
<keyword evidence="5" id="KW-1185">Reference proteome</keyword>
<dbReference type="EMBL" id="CP023747">
    <property type="protein sequence ID" value="QEV42853.1"/>
    <property type="molecule type" value="Genomic_DNA"/>
</dbReference>
<name>A0A0B5DKT9_9ACTN</name>
<proteinExistence type="predicted"/>
<evidence type="ECO:0000313" key="6">
    <source>
        <dbReference type="Proteomes" id="UP000325763"/>
    </source>
</evidence>
<reference evidence="3 5" key="2">
    <citation type="journal article" date="2016" name="Appl. Microbiol. Biotechnol.">
        <title>Exploiting the genome sequence of Streptomyces nodosus for enhanced antibiotic production.</title>
        <authorList>
            <person name="Sweeney P."/>
            <person name="Murphy C.D."/>
            <person name="Caffrey P."/>
        </authorList>
    </citation>
    <scope>NUCLEOTIDE SEQUENCE [LARGE SCALE GENOMIC DNA]</scope>
    <source>
        <strain evidence="3 5">ATCC 14899</strain>
    </source>
</reference>
<keyword evidence="1" id="KW-0472">Membrane</keyword>
<gene>
    <name evidence="4" type="ORF">CP978_33785</name>
    <name evidence="3" type="ORF">SNOD_33550</name>
</gene>
<reference evidence="4 6" key="3">
    <citation type="submission" date="2017-09" db="EMBL/GenBank/DDBJ databases">
        <title>Streptomyces genome completion.</title>
        <authorList>
            <person name="Lee N."/>
            <person name="Cho B.-K."/>
        </authorList>
    </citation>
    <scope>NUCLEOTIDE SEQUENCE [LARGE SCALE GENOMIC DNA]</scope>
    <source>
        <strain evidence="4 6">ATCC 14899</strain>
    </source>
</reference>
<sequence length="437" mass="45469">MLFRVHPRANSAVLAAPLLLCIVVLHVSSDYVSGDLDGYWPAATAGAVTALNFIAPVTAACAAWEAGRLRRAKIGDGTPARSGWQIAGASLVPVVLLGLLALAVAVAVARLRMESAPGWPDARIIASAGVVVCAHVVAGYALGMWLPAVAAVPVVLVGDYLWNVYPPALEPLWLRHLTRPAAGCCMSTTAVDPKGILAPALVAVGLAGLAVAAAAVSRGTPRLGGLPDSVPYAGAALAVIAAMATTAGGVSLVNTFGPDAVRPRPASDLICADSQDTRVCVWPEHASRLTETARTVSAAVARLRLAGVTPPAVVTESNRHPSRTQWTVTVKQDPGFTGQDIMAGITADLTTVLVDDPGIESDTDCPADPAKAAQQAFASEEELRIWLSVRAGMSPQEARRRTDPQTWGPVADVLHGSVTSQKNWYRSTLARARCLPR</sequence>
<evidence type="ECO:0000313" key="4">
    <source>
        <dbReference type="EMBL" id="QEV42853.1"/>
    </source>
</evidence>
<feature type="domain" description="DUF7224" evidence="2">
    <location>
        <begin position="279"/>
        <end position="430"/>
    </location>
</feature>
<evidence type="ECO:0000256" key="1">
    <source>
        <dbReference type="SAM" id="Phobius"/>
    </source>
</evidence>
<organism evidence="3 5">
    <name type="scientific">Streptomyces nodosus</name>
    <dbReference type="NCBI Taxonomy" id="40318"/>
    <lineage>
        <taxon>Bacteria</taxon>
        <taxon>Bacillati</taxon>
        <taxon>Actinomycetota</taxon>
        <taxon>Actinomycetes</taxon>
        <taxon>Kitasatosporales</taxon>
        <taxon>Streptomycetaceae</taxon>
        <taxon>Streptomyces</taxon>
    </lineage>
</organism>
<dbReference type="InterPro" id="IPR055648">
    <property type="entry name" value="DUF7224"/>
</dbReference>
<dbReference type="AlphaFoldDB" id="A0A0B5DKT9"/>
<evidence type="ECO:0000259" key="2">
    <source>
        <dbReference type="Pfam" id="PF23866"/>
    </source>
</evidence>
<feature type="transmembrane region" description="Helical" evidence="1">
    <location>
        <begin position="229"/>
        <end position="253"/>
    </location>
</feature>
<feature type="transmembrane region" description="Helical" evidence="1">
    <location>
        <begin position="122"/>
        <end position="141"/>
    </location>
</feature>
<dbReference type="RefSeq" id="WP_043447434.1">
    <property type="nucleotide sequence ID" value="NZ_CP009313.1"/>
</dbReference>